<dbReference type="InterPro" id="IPR038610">
    <property type="entry name" value="FliK-like_C_sf"/>
</dbReference>
<evidence type="ECO:0000259" key="2">
    <source>
        <dbReference type="Pfam" id="PF02120"/>
    </source>
</evidence>
<dbReference type="OrthoDB" id="2112988at2"/>
<protein>
    <recommendedName>
        <fullName evidence="2">Flagellar hook-length control protein-like C-terminal domain-containing protein</fullName>
    </recommendedName>
</protein>
<keyword evidence="4" id="KW-1185">Reference proteome</keyword>
<comment type="caution">
    <text evidence="3">The sequence shown here is derived from an EMBL/GenBank/DDBJ whole genome shotgun (WGS) entry which is preliminary data.</text>
</comment>
<evidence type="ECO:0000313" key="3">
    <source>
        <dbReference type="EMBL" id="PWA13507.1"/>
    </source>
</evidence>
<proteinExistence type="predicted"/>
<dbReference type="Gene3D" id="3.30.750.140">
    <property type="match status" value="1"/>
</dbReference>
<name>A0A2U1K7K8_9BACI</name>
<evidence type="ECO:0000256" key="1">
    <source>
        <dbReference type="SAM" id="MobiDB-lite"/>
    </source>
</evidence>
<evidence type="ECO:0000313" key="4">
    <source>
        <dbReference type="Proteomes" id="UP000245998"/>
    </source>
</evidence>
<feature type="domain" description="Flagellar hook-length control protein-like C-terminal" evidence="2">
    <location>
        <begin position="402"/>
        <end position="479"/>
    </location>
</feature>
<feature type="region of interest" description="Disordered" evidence="1">
    <location>
        <begin position="471"/>
        <end position="516"/>
    </location>
</feature>
<dbReference type="RefSeq" id="WP_116553011.1">
    <property type="nucleotide sequence ID" value="NZ_QCZG01000001.1"/>
</dbReference>
<organism evidence="3 4">
    <name type="scientific">Pueribacillus theae</name>
    <dbReference type="NCBI Taxonomy" id="2171751"/>
    <lineage>
        <taxon>Bacteria</taxon>
        <taxon>Bacillati</taxon>
        <taxon>Bacillota</taxon>
        <taxon>Bacilli</taxon>
        <taxon>Bacillales</taxon>
        <taxon>Bacillaceae</taxon>
        <taxon>Pueribacillus</taxon>
    </lineage>
</organism>
<reference evidence="3 4" key="1">
    <citation type="submission" date="2018-04" db="EMBL/GenBank/DDBJ databases">
        <title>Camelliibacillus theae gen. nov., sp. nov., isolated from Pu'er tea.</title>
        <authorList>
            <person name="Niu L."/>
        </authorList>
    </citation>
    <scope>NUCLEOTIDE SEQUENCE [LARGE SCALE GENOMIC DNA]</scope>
    <source>
        <strain evidence="3 4">T8</strain>
    </source>
</reference>
<gene>
    <name evidence="3" type="ORF">DCC39_01040</name>
</gene>
<accession>A0A2U1K7K8</accession>
<dbReference type="EMBL" id="QCZG01000001">
    <property type="protein sequence ID" value="PWA13507.1"/>
    <property type="molecule type" value="Genomic_DNA"/>
</dbReference>
<dbReference type="Pfam" id="PF02120">
    <property type="entry name" value="Flg_hook"/>
    <property type="match status" value="1"/>
</dbReference>
<dbReference type="InterPro" id="IPR021136">
    <property type="entry name" value="Flagellar_hook_control-like_C"/>
</dbReference>
<dbReference type="Proteomes" id="UP000245998">
    <property type="component" value="Unassembled WGS sequence"/>
</dbReference>
<dbReference type="CDD" id="cd17470">
    <property type="entry name" value="T3SS_Flik_C"/>
    <property type="match status" value="1"/>
</dbReference>
<sequence>MNRIGEYFLQLGPEGQSRSMNDAAQPFTSERPFHLFLEKEMNMEKKAKSFFDDLQIGNDSEQNQFKKAIKSLIGFTEEEWEGLLGSKSLRQKLPELAEWQSEAEEIMQIEDQEPMMEPLIHSFLSIIGFSTPDSPANLNAIIQTLQHSDYSDDAKHLFFRLINALESEHRTPNDENEEVNASNVTDKRIGTSHLPEKENEQTKLLETVQFLLHFTEEDWEAILGTERFNQMLPALREWQSEAEEMIRAKDREPMMERFIQSFLTIAGFTLPANLADSRSTVELGRYHDDAKTLFLRLANFLEANRETVQRSDRTHFENAILRSNHFVASAVSEGSEFNNRSHMKTEKATEPRIILQPGHFFQQASMDKLQQLEWRMHVTNRMNESSLANQLERLMGNSRLHTFKNGITELSIRLYPEHLGSLAIKLIHQNGELIARITAQTETAKQLIESQLHQLRHAFIAQQINVEKIEIGQQSHHSQQQAQHEGSRQGNGRNAEQEMEQTNDYENQQKEEEEESFKKWLEALSF</sequence>
<feature type="compositionally biased region" description="Low complexity" evidence="1">
    <location>
        <begin position="473"/>
        <end position="484"/>
    </location>
</feature>
<dbReference type="AlphaFoldDB" id="A0A2U1K7K8"/>